<evidence type="ECO:0000313" key="1">
    <source>
        <dbReference type="EMBL" id="PNF79612.1"/>
    </source>
</evidence>
<evidence type="ECO:0000313" key="2">
    <source>
        <dbReference type="Proteomes" id="UP000235925"/>
    </source>
</evidence>
<reference evidence="1 2" key="1">
    <citation type="submission" date="2018-01" db="EMBL/GenBank/DDBJ databases">
        <title>Denitrification phenotypes of diverse strains of Pseudomonas stutzeri.</title>
        <authorList>
            <person name="Milligan D.A."/>
            <person name="Bergaust L."/>
            <person name="Bakken L.R."/>
            <person name="Frostegard A."/>
        </authorList>
    </citation>
    <scope>NUCLEOTIDE SEQUENCE [LARGE SCALE GENOMIC DNA]</scope>
    <source>
        <strain evidence="1 2">KC</strain>
    </source>
</reference>
<evidence type="ECO:0008006" key="3">
    <source>
        <dbReference type="Google" id="ProtNLM"/>
    </source>
</evidence>
<dbReference type="RefSeq" id="WP_102825502.1">
    <property type="nucleotide sequence ID" value="NZ_CP139348.1"/>
</dbReference>
<dbReference type="EMBL" id="POUN01000004">
    <property type="protein sequence ID" value="PNF79612.1"/>
    <property type="molecule type" value="Genomic_DNA"/>
</dbReference>
<accession>A0A2N8RZ34</accession>
<gene>
    <name evidence="1" type="ORF">CXK92_13255</name>
</gene>
<dbReference type="Proteomes" id="UP000235925">
    <property type="component" value="Unassembled WGS sequence"/>
</dbReference>
<protein>
    <recommendedName>
        <fullName evidence="3">Antirepressor protein C-terminal domain-containing protein</fullName>
    </recommendedName>
</protein>
<proteinExistence type="predicted"/>
<comment type="caution">
    <text evidence="1">The sequence shown here is derived from an EMBL/GenBank/DDBJ whole genome shotgun (WGS) entry which is preliminary data.</text>
</comment>
<dbReference type="AlphaFoldDB" id="A0A2N8RZ34"/>
<dbReference type="OrthoDB" id="6960690at2"/>
<organism evidence="1 2">
    <name type="scientific">Stutzerimonas stutzeri</name>
    <name type="common">Pseudomonas stutzeri</name>
    <dbReference type="NCBI Taxonomy" id="316"/>
    <lineage>
        <taxon>Bacteria</taxon>
        <taxon>Pseudomonadati</taxon>
        <taxon>Pseudomonadota</taxon>
        <taxon>Gammaproteobacteria</taxon>
        <taxon>Pseudomonadales</taxon>
        <taxon>Pseudomonadaceae</taxon>
        <taxon>Stutzerimonas</taxon>
    </lineage>
</organism>
<sequence>MNRTLDQAAAVLNIGPRKLRARMRELGLLNHAGELISTERGRGRLFVDTRSRWNPAIKSYTHYGVVMATEAGIAWLAEQLSITVTKKDAAA</sequence>
<name>A0A2N8RZ34_STUST</name>